<evidence type="ECO:0000313" key="5">
    <source>
        <dbReference type="Proteomes" id="UP000478836"/>
    </source>
</evidence>
<feature type="region of interest" description="Disordered" evidence="3">
    <location>
        <begin position="456"/>
        <end position="476"/>
    </location>
</feature>
<evidence type="ECO:0000256" key="3">
    <source>
        <dbReference type="SAM" id="MobiDB-lite"/>
    </source>
</evidence>
<evidence type="ECO:0000256" key="1">
    <source>
        <dbReference type="ARBA" id="ARBA00022741"/>
    </source>
</evidence>
<reference evidence="5" key="1">
    <citation type="submission" date="2019-09" db="EMBL/GenBank/DDBJ databases">
        <title>Whole genome sequencing of Microbacterium maritypicum.</title>
        <authorList>
            <person name="Lenchi N."/>
        </authorList>
    </citation>
    <scope>NUCLEOTIDE SEQUENCE [LARGE SCALE GENOMIC DNA]</scope>
    <source>
        <strain evidence="5">G1</strain>
    </source>
</reference>
<organism evidence="4 5">
    <name type="scientific">Microbacterium algeriense</name>
    <dbReference type="NCBI Taxonomy" id="2615184"/>
    <lineage>
        <taxon>Bacteria</taxon>
        <taxon>Bacillati</taxon>
        <taxon>Actinomycetota</taxon>
        <taxon>Actinomycetes</taxon>
        <taxon>Micrococcales</taxon>
        <taxon>Microbacteriaceae</taxon>
        <taxon>Microbacterium</taxon>
    </lineage>
</organism>
<dbReference type="SUPFAM" id="SSF52540">
    <property type="entry name" value="P-loop containing nucleoside triphosphate hydrolases"/>
    <property type="match status" value="1"/>
</dbReference>
<feature type="compositionally biased region" description="Low complexity" evidence="3">
    <location>
        <begin position="460"/>
        <end position="476"/>
    </location>
</feature>
<dbReference type="PANTHER" id="PTHR43384">
    <property type="entry name" value="SEPTUM SITE-DETERMINING PROTEIN MIND HOMOLOG, CHLOROPLASTIC-RELATED"/>
    <property type="match status" value="1"/>
</dbReference>
<feature type="region of interest" description="Disordered" evidence="3">
    <location>
        <begin position="1"/>
        <end position="65"/>
    </location>
</feature>
<dbReference type="InterPro" id="IPR050625">
    <property type="entry name" value="ParA/MinD_ATPase"/>
</dbReference>
<gene>
    <name evidence="4" type="ORF">F6A08_09110</name>
</gene>
<name>A0ABQ6V4R6_9MICO</name>
<feature type="compositionally biased region" description="Basic residues" evidence="3">
    <location>
        <begin position="1"/>
        <end position="26"/>
    </location>
</feature>
<keyword evidence="5" id="KW-1185">Reference proteome</keyword>
<dbReference type="EMBL" id="WAAO01000002">
    <property type="protein sequence ID" value="KAB1864275.1"/>
    <property type="molecule type" value="Genomic_DNA"/>
</dbReference>
<protein>
    <submittedName>
        <fullName evidence="4">P-loop NTPase</fullName>
    </submittedName>
</protein>
<keyword evidence="1" id="KW-0547">Nucleotide-binding</keyword>
<comment type="caution">
    <text evidence="4">The sequence shown here is derived from an EMBL/GenBank/DDBJ whole genome shotgun (WGS) entry which is preliminary data.</text>
</comment>
<dbReference type="PANTHER" id="PTHR43384:SF6">
    <property type="entry name" value="SEPTUM SITE-DETERMINING PROTEIN MIND HOMOLOG, CHLOROPLASTIC"/>
    <property type="match status" value="1"/>
</dbReference>
<dbReference type="Pfam" id="PF10609">
    <property type="entry name" value="ParA"/>
    <property type="match status" value="1"/>
</dbReference>
<proteinExistence type="predicted"/>
<dbReference type="Proteomes" id="UP000478836">
    <property type="component" value="Unassembled WGS sequence"/>
</dbReference>
<feature type="compositionally biased region" description="Basic residues" evidence="3">
    <location>
        <begin position="49"/>
        <end position="63"/>
    </location>
</feature>
<sequence>MERTAARRRSHVRRPAHPRRGCRRPRGASSRGRPGRHPHPPRGRDRQSGRRRRARGGDRRRHALGGSLGVRRVTAVVVAIPQPRADELAAELELEGVVVLSVVGTPVAVGAELLSGAGAIIVPASRAVLTADLIATCDRAGVRIIALGGADTRLLSRLGLSASLPPDAAGWQVAEALAADPEPTTEGPAARAPRRVIAVWGPQGAPGRSTVAIQLAVELSRRGRSVGLVDADTVAPSLALLLGLSDDAPGAAAACRRAERGVLDAAELTRLATRIGAGAGECEVLPGINRPSRWPELSDARLRAALMACRDWVDDTVVDVAGAFDADDELTYDLTGPRRHAATSAVLRDADLIVAVATADPLGISRFLRDHAELRRLTSPTPLVVVVNRVRHGPLGIDARGQVRRTLERFGGIDDVVFLPFDQRATDAALLHARPMSEVAPRSAFVAAVRGLAASLSPEGPTTTTAGSSRGSSPAFRRLRSALAARGGSPGADGPGSTS</sequence>
<evidence type="ECO:0000313" key="4">
    <source>
        <dbReference type="EMBL" id="KAB1864275.1"/>
    </source>
</evidence>
<dbReference type="Gene3D" id="3.40.50.300">
    <property type="entry name" value="P-loop containing nucleotide triphosphate hydrolases"/>
    <property type="match status" value="1"/>
</dbReference>
<dbReference type="InterPro" id="IPR027417">
    <property type="entry name" value="P-loop_NTPase"/>
</dbReference>
<evidence type="ECO:0000256" key="2">
    <source>
        <dbReference type="ARBA" id="ARBA00022840"/>
    </source>
</evidence>
<dbReference type="InterPro" id="IPR033756">
    <property type="entry name" value="YlxH/NBP35"/>
</dbReference>
<accession>A0ABQ6V4R6</accession>
<keyword evidence="2" id="KW-0067">ATP-binding</keyword>